<dbReference type="InterPro" id="IPR005151">
    <property type="entry name" value="Tail-specific_protease"/>
</dbReference>
<dbReference type="InterPro" id="IPR041489">
    <property type="entry name" value="PDZ_6"/>
</dbReference>
<dbReference type="MEROPS" id="S41.004"/>
<dbReference type="EMBL" id="CP003807">
    <property type="protein sequence ID" value="AGF50053.1"/>
    <property type="molecule type" value="Genomic_DNA"/>
</dbReference>
<gene>
    <name evidence="7" type="ORF">BCUE_0059</name>
</gene>
<dbReference type="Gene3D" id="2.30.42.10">
    <property type="match status" value="1"/>
</dbReference>
<reference evidence="7 8" key="1">
    <citation type="journal article" date="2013" name="Genome Biol. Evol.">
        <title>Genome evolution and phylogenomic analysis of candidatus kinetoplastibacterium, the betaproteobacterial endosymbionts of strigomonas and angomonas.</title>
        <authorList>
            <person name="Alves J.M."/>
            <person name="Serrano M.G."/>
            <person name="Maia da Silva F."/>
            <person name="Voegtly L.J."/>
            <person name="Matveyev A.V."/>
            <person name="Teixeira M.M."/>
            <person name="Camargo E.P."/>
            <person name="Buck G.A."/>
        </authorList>
    </citation>
    <scope>NUCLEOTIDE SEQUENCE [LARGE SCALE GENOMIC DNA]</scope>
    <source>
        <strain evidence="7 8">TCC012E</strain>
    </source>
</reference>
<dbReference type="HOGENOM" id="CLU_017295_1_1_4"/>
<dbReference type="EC" id="3.4.21.102" evidence="7"/>
<evidence type="ECO:0000256" key="1">
    <source>
        <dbReference type="ARBA" id="ARBA00009179"/>
    </source>
</evidence>
<evidence type="ECO:0000256" key="3">
    <source>
        <dbReference type="ARBA" id="ARBA00022801"/>
    </source>
</evidence>
<dbReference type="NCBIfam" id="TIGR00225">
    <property type="entry name" value="prc"/>
    <property type="match status" value="1"/>
</dbReference>
<dbReference type="InterPro" id="IPR029045">
    <property type="entry name" value="ClpP/crotonase-like_dom_sf"/>
</dbReference>
<dbReference type="SUPFAM" id="SSF50156">
    <property type="entry name" value="PDZ domain-like"/>
    <property type="match status" value="1"/>
</dbReference>
<evidence type="ECO:0000259" key="6">
    <source>
        <dbReference type="PROSITE" id="PS50106"/>
    </source>
</evidence>
<dbReference type="Pfam" id="PF22694">
    <property type="entry name" value="CtpB_N-like"/>
    <property type="match status" value="1"/>
</dbReference>
<evidence type="ECO:0000313" key="8">
    <source>
        <dbReference type="Proteomes" id="UP000011563"/>
    </source>
</evidence>
<dbReference type="Pfam" id="PF03572">
    <property type="entry name" value="Peptidase_S41"/>
    <property type="match status" value="1"/>
</dbReference>
<evidence type="ECO:0000256" key="5">
    <source>
        <dbReference type="RuleBase" id="RU004404"/>
    </source>
</evidence>
<dbReference type="SMART" id="SM00228">
    <property type="entry name" value="PDZ"/>
    <property type="match status" value="1"/>
</dbReference>
<dbReference type="InterPro" id="IPR004447">
    <property type="entry name" value="Peptidase_S41A"/>
</dbReference>
<accession>M1LC79</accession>
<dbReference type="PROSITE" id="PS50106">
    <property type="entry name" value="PDZ"/>
    <property type="match status" value="1"/>
</dbReference>
<dbReference type="PANTHER" id="PTHR32060">
    <property type="entry name" value="TAIL-SPECIFIC PROTEASE"/>
    <property type="match status" value="1"/>
</dbReference>
<dbReference type="GO" id="GO:0004252">
    <property type="term" value="F:serine-type endopeptidase activity"/>
    <property type="evidence" value="ECO:0007669"/>
    <property type="project" value="UniProtKB-EC"/>
</dbReference>
<dbReference type="SMART" id="SM00245">
    <property type="entry name" value="TSPc"/>
    <property type="match status" value="1"/>
</dbReference>
<dbReference type="PATRIC" id="fig|1208922.3.peg.619"/>
<dbReference type="InterPro" id="IPR001478">
    <property type="entry name" value="PDZ"/>
</dbReference>
<organism evidence="7 8">
    <name type="scientific">Candidatus Kinetoplastidibacterium blastocrithidiae TCC012E</name>
    <dbReference type="NCBI Taxonomy" id="1208922"/>
    <lineage>
        <taxon>Bacteria</taxon>
        <taxon>Pseudomonadati</taxon>
        <taxon>Pseudomonadota</taxon>
        <taxon>Betaproteobacteria</taxon>
        <taxon>Candidatus Kinetoplastidibacterium</taxon>
    </lineage>
</organism>
<dbReference type="AlphaFoldDB" id="M1LC79"/>
<dbReference type="Gene3D" id="3.90.226.10">
    <property type="entry name" value="2-enoyl-CoA Hydratase, Chain A, domain 1"/>
    <property type="match status" value="1"/>
</dbReference>
<comment type="similarity">
    <text evidence="1 5">Belongs to the peptidase S41A family.</text>
</comment>
<dbReference type="GO" id="GO:0007165">
    <property type="term" value="P:signal transduction"/>
    <property type="evidence" value="ECO:0007669"/>
    <property type="project" value="TreeGrafter"/>
</dbReference>
<keyword evidence="2 5" id="KW-0645">Protease</keyword>
<name>M1LC79_9PROT</name>
<proteinExistence type="inferred from homology"/>
<dbReference type="InterPro" id="IPR036034">
    <property type="entry name" value="PDZ_sf"/>
</dbReference>
<dbReference type="KEGG" id="kbt:BCUE_0059"/>
<keyword evidence="3 5" id="KW-0378">Hydrolase</keyword>
<dbReference type="GO" id="GO:0006508">
    <property type="term" value="P:proteolysis"/>
    <property type="evidence" value="ECO:0007669"/>
    <property type="project" value="UniProtKB-KW"/>
</dbReference>
<evidence type="ECO:0000256" key="4">
    <source>
        <dbReference type="ARBA" id="ARBA00022825"/>
    </source>
</evidence>
<sequence length="452" mass="50181">MYRKLCYVIFFLSCSAFIIILNTRNSFFINNNSSISLKELKKIIRVFTIVKENYVKEVDSDSIVNNAISGMLSRLDPHSSYLDAEDYNDIKAVIHGEFGGLGMEVSIEDNKGIRVVSTLKSTPAADAGIISGDYIVKINDILTRGISLSKVINMTRGEPKSSVTLTILRGDDHITLEVIRDTMKINSVNCKLTNENILYIGITQFQENTLSDMVRSLQNIVDNDTQLYGIILDLRNNPGGLLSSAIGISGAFLPKGSLVVSTVGRSIEHDRKYFSIPEEYSIDGSDDLKLLPTWFKNIKMVVLVNSVSASASEIVAGAMQDHSRAKILGNKTFGKGSVQTIIPLDESSAVKLTTSLYFTPSGRSIQATGIIPDYIISNAHSDNLVSAQILRESDLYNHIKNDNKTNYEDYKELFDDRYICSNTIDAKFELEGLNDFQLREAISIVLDENYCL</sequence>
<dbReference type="Proteomes" id="UP000011563">
    <property type="component" value="Chromosome"/>
</dbReference>
<dbReference type="SUPFAM" id="SSF52096">
    <property type="entry name" value="ClpP/crotonase"/>
    <property type="match status" value="1"/>
</dbReference>
<protein>
    <submittedName>
        <fullName evidence="7">Carboxyl-terminal processing protease</fullName>
        <ecNumber evidence="7">3.4.21.102</ecNumber>
    </submittedName>
</protein>
<keyword evidence="8" id="KW-1185">Reference proteome</keyword>
<evidence type="ECO:0000313" key="7">
    <source>
        <dbReference type="EMBL" id="AGF50053.1"/>
    </source>
</evidence>
<dbReference type="PANTHER" id="PTHR32060:SF30">
    <property type="entry name" value="CARBOXY-TERMINAL PROCESSING PROTEASE CTPA"/>
    <property type="match status" value="1"/>
</dbReference>
<feature type="domain" description="PDZ" evidence="6">
    <location>
        <begin position="99"/>
        <end position="156"/>
    </location>
</feature>
<dbReference type="Gene3D" id="3.30.750.44">
    <property type="match status" value="1"/>
</dbReference>
<evidence type="ECO:0000256" key="2">
    <source>
        <dbReference type="ARBA" id="ARBA00022670"/>
    </source>
</evidence>
<dbReference type="GO" id="GO:0030288">
    <property type="term" value="C:outer membrane-bounded periplasmic space"/>
    <property type="evidence" value="ECO:0007669"/>
    <property type="project" value="TreeGrafter"/>
</dbReference>
<dbReference type="CDD" id="cd06782">
    <property type="entry name" value="cpPDZ_CPP-like"/>
    <property type="match status" value="1"/>
</dbReference>
<keyword evidence="4 5" id="KW-0720">Serine protease</keyword>
<dbReference type="Pfam" id="PF17820">
    <property type="entry name" value="PDZ_6"/>
    <property type="match status" value="1"/>
</dbReference>
<dbReference type="CDD" id="cd07560">
    <property type="entry name" value="Peptidase_S41_CPP"/>
    <property type="match status" value="1"/>
</dbReference>
<dbReference type="InterPro" id="IPR055210">
    <property type="entry name" value="CtpA/B_N"/>
</dbReference>